<dbReference type="Gene3D" id="3.40.50.620">
    <property type="entry name" value="HUPs"/>
    <property type="match status" value="1"/>
</dbReference>
<organism evidence="2 3">
    <name type="scientific">Virgisporangium ochraceum</name>
    <dbReference type="NCBI Taxonomy" id="65505"/>
    <lineage>
        <taxon>Bacteria</taxon>
        <taxon>Bacillati</taxon>
        <taxon>Actinomycetota</taxon>
        <taxon>Actinomycetes</taxon>
        <taxon>Micromonosporales</taxon>
        <taxon>Micromonosporaceae</taxon>
        <taxon>Virgisporangium</taxon>
    </lineage>
</organism>
<proteinExistence type="predicted"/>
<feature type="domain" description="DUF218" evidence="1">
    <location>
        <begin position="9"/>
        <end position="81"/>
    </location>
</feature>
<dbReference type="PANTHER" id="PTHR30336">
    <property type="entry name" value="INNER MEMBRANE PROTEIN, PROBABLE PERMEASE"/>
    <property type="match status" value="1"/>
</dbReference>
<dbReference type="GO" id="GO:0005886">
    <property type="term" value="C:plasma membrane"/>
    <property type="evidence" value="ECO:0007669"/>
    <property type="project" value="TreeGrafter"/>
</dbReference>
<sequence>MIAADLWVYEAVSYREYALEHGVPDGKILNETASRTTAGNVTLTRELLAAKGIEPKTVIVISRSYQQRRAYGTFRKLGPEVTAPRFAPESTG</sequence>
<gene>
    <name evidence="2" type="ORF">Voc01_032310</name>
</gene>
<evidence type="ECO:0000313" key="2">
    <source>
        <dbReference type="EMBL" id="GIJ68314.1"/>
    </source>
</evidence>
<dbReference type="RefSeq" id="WP_203928263.1">
    <property type="nucleotide sequence ID" value="NZ_BOPH01000039.1"/>
</dbReference>
<dbReference type="InterPro" id="IPR014729">
    <property type="entry name" value="Rossmann-like_a/b/a_fold"/>
</dbReference>
<dbReference type="EMBL" id="BOPH01000039">
    <property type="protein sequence ID" value="GIJ68314.1"/>
    <property type="molecule type" value="Genomic_DNA"/>
</dbReference>
<dbReference type="Proteomes" id="UP000635606">
    <property type="component" value="Unassembled WGS sequence"/>
</dbReference>
<reference evidence="2" key="1">
    <citation type="submission" date="2021-01" db="EMBL/GenBank/DDBJ databases">
        <title>Whole genome shotgun sequence of Virgisporangium ochraceum NBRC 16418.</title>
        <authorList>
            <person name="Komaki H."/>
            <person name="Tamura T."/>
        </authorList>
    </citation>
    <scope>NUCLEOTIDE SEQUENCE</scope>
    <source>
        <strain evidence="2">NBRC 16418</strain>
    </source>
</reference>
<accession>A0A8J3ZQ29</accession>
<dbReference type="CDD" id="cd06259">
    <property type="entry name" value="YdcF-like"/>
    <property type="match status" value="1"/>
</dbReference>
<comment type="caution">
    <text evidence="2">The sequence shown here is derived from an EMBL/GenBank/DDBJ whole genome shotgun (WGS) entry which is preliminary data.</text>
</comment>
<evidence type="ECO:0000259" key="1">
    <source>
        <dbReference type="Pfam" id="PF02698"/>
    </source>
</evidence>
<dbReference type="InterPro" id="IPR003848">
    <property type="entry name" value="DUF218"/>
</dbReference>
<keyword evidence="3" id="KW-1185">Reference proteome</keyword>
<evidence type="ECO:0000313" key="3">
    <source>
        <dbReference type="Proteomes" id="UP000635606"/>
    </source>
</evidence>
<dbReference type="AlphaFoldDB" id="A0A8J3ZQ29"/>
<protein>
    <recommendedName>
        <fullName evidence="1">DUF218 domain-containing protein</fullName>
    </recommendedName>
</protein>
<dbReference type="Pfam" id="PF02698">
    <property type="entry name" value="DUF218"/>
    <property type="match status" value="1"/>
</dbReference>
<dbReference type="PANTHER" id="PTHR30336:SF20">
    <property type="entry name" value="DUF218 DOMAIN-CONTAINING PROTEIN"/>
    <property type="match status" value="1"/>
</dbReference>
<dbReference type="InterPro" id="IPR051599">
    <property type="entry name" value="Cell_Envelope_Assoc"/>
</dbReference>
<name>A0A8J3ZQ29_9ACTN</name>